<accession>A5G3Q1</accession>
<evidence type="ECO:0000256" key="4">
    <source>
        <dbReference type="SAM" id="SignalP"/>
    </source>
</evidence>
<feature type="domain" description="Polysaccharide export protein N-terminal" evidence="5">
    <location>
        <begin position="244"/>
        <end position="317"/>
    </location>
</feature>
<dbReference type="HOGENOM" id="CLU_011447_0_1_7"/>
<dbReference type="Gene3D" id="3.10.560.10">
    <property type="entry name" value="Outer membrane lipoprotein wza domain like"/>
    <property type="match status" value="6"/>
</dbReference>
<dbReference type="PANTHER" id="PTHR33619:SF3">
    <property type="entry name" value="POLYSACCHARIDE EXPORT PROTEIN GFCE-RELATED"/>
    <property type="match status" value="1"/>
</dbReference>
<dbReference type="InterPro" id="IPR036116">
    <property type="entry name" value="FN3_sf"/>
</dbReference>
<dbReference type="Proteomes" id="UP000006695">
    <property type="component" value="Chromosome"/>
</dbReference>
<keyword evidence="2" id="KW-0175">Coiled coil</keyword>
<dbReference type="Gene3D" id="3.30.1950.10">
    <property type="entry name" value="wza like domain"/>
    <property type="match status" value="1"/>
</dbReference>
<evidence type="ECO:0000256" key="3">
    <source>
        <dbReference type="SAM" id="MobiDB-lite"/>
    </source>
</evidence>
<dbReference type="STRING" id="351605.Gura_2236"/>
<dbReference type="Pfam" id="PF10531">
    <property type="entry name" value="SLBB"/>
    <property type="match status" value="5"/>
</dbReference>
<dbReference type="PANTHER" id="PTHR33619">
    <property type="entry name" value="POLYSACCHARIDE EXPORT PROTEIN GFCE-RELATED"/>
    <property type="match status" value="1"/>
</dbReference>
<feature type="signal peptide" evidence="4">
    <location>
        <begin position="1"/>
        <end position="23"/>
    </location>
</feature>
<evidence type="ECO:0000313" key="7">
    <source>
        <dbReference type="EMBL" id="ABQ26419.1"/>
    </source>
</evidence>
<dbReference type="Pfam" id="PF02563">
    <property type="entry name" value="Poly_export"/>
    <property type="match status" value="1"/>
</dbReference>
<gene>
    <name evidence="7" type="ordered locus">Gura_2236</name>
</gene>
<evidence type="ECO:0000259" key="5">
    <source>
        <dbReference type="Pfam" id="PF02563"/>
    </source>
</evidence>
<feature type="domain" description="Soluble ligand binding" evidence="6">
    <location>
        <begin position="686"/>
        <end position="732"/>
    </location>
</feature>
<dbReference type="SUPFAM" id="SSF49265">
    <property type="entry name" value="Fibronectin type III"/>
    <property type="match status" value="1"/>
</dbReference>
<feature type="domain" description="Soluble ligand binding" evidence="6">
    <location>
        <begin position="325"/>
        <end position="373"/>
    </location>
</feature>
<dbReference type="Gene3D" id="2.60.40.10">
    <property type="entry name" value="Immunoglobulins"/>
    <property type="match status" value="1"/>
</dbReference>
<name>A5G3Q1_GEOUR</name>
<organism evidence="7 8">
    <name type="scientific">Geotalea uraniireducens (strain Rf4)</name>
    <name type="common">Geobacter uraniireducens</name>
    <dbReference type="NCBI Taxonomy" id="351605"/>
    <lineage>
        <taxon>Bacteria</taxon>
        <taxon>Pseudomonadati</taxon>
        <taxon>Thermodesulfobacteriota</taxon>
        <taxon>Desulfuromonadia</taxon>
        <taxon>Geobacterales</taxon>
        <taxon>Geobacteraceae</taxon>
        <taxon>Geotalea</taxon>
    </lineage>
</organism>
<feature type="chain" id="PRO_5002681956" evidence="4">
    <location>
        <begin position="24"/>
        <end position="948"/>
    </location>
</feature>
<dbReference type="AlphaFoldDB" id="A5G3Q1"/>
<keyword evidence="8" id="KW-1185">Reference proteome</keyword>
<feature type="region of interest" description="Disordered" evidence="3">
    <location>
        <begin position="58"/>
        <end position="82"/>
    </location>
</feature>
<evidence type="ECO:0000313" key="8">
    <source>
        <dbReference type="Proteomes" id="UP000006695"/>
    </source>
</evidence>
<feature type="domain" description="Soluble ligand binding" evidence="6">
    <location>
        <begin position="408"/>
        <end position="459"/>
    </location>
</feature>
<evidence type="ECO:0000259" key="6">
    <source>
        <dbReference type="Pfam" id="PF10531"/>
    </source>
</evidence>
<reference evidence="7 8" key="1">
    <citation type="submission" date="2007-05" db="EMBL/GenBank/DDBJ databases">
        <title>Complete sequence of Geobacter uraniireducens Rf4.</title>
        <authorList>
            <consortium name="US DOE Joint Genome Institute"/>
            <person name="Copeland A."/>
            <person name="Lucas S."/>
            <person name="Lapidus A."/>
            <person name="Barry K."/>
            <person name="Detter J.C."/>
            <person name="Glavina del Rio T."/>
            <person name="Hammon N."/>
            <person name="Israni S."/>
            <person name="Dalin E."/>
            <person name="Tice H."/>
            <person name="Pitluck S."/>
            <person name="Chertkov O."/>
            <person name="Brettin T."/>
            <person name="Bruce D."/>
            <person name="Han C."/>
            <person name="Schmutz J."/>
            <person name="Larimer F."/>
            <person name="Land M."/>
            <person name="Hauser L."/>
            <person name="Kyrpides N."/>
            <person name="Mikhailova N."/>
            <person name="Shelobolina E."/>
            <person name="Aklujkar M."/>
            <person name="Lovley D."/>
            <person name="Richardson P."/>
        </authorList>
    </citation>
    <scope>NUCLEOTIDE SEQUENCE [LARGE SCALE GENOMIC DNA]</scope>
    <source>
        <strain evidence="7 8">Rf4</strain>
    </source>
</reference>
<feature type="domain" description="Soluble ligand binding" evidence="6">
    <location>
        <begin position="497"/>
        <end position="522"/>
    </location>
</feature>
<dbReference type="InterPro" id="IPR019554">
    <property type="entry name" value="Soluble_ligand-bd"/>
</dbReference>
<protein>
    <submittedName>
        <fullName evidence="7">Polysaccharide export protein</fullName>
    </submittedName>
</protein>
<evidence type="ECO:0000256" key="2">
    <source>
        <dbReference type="SAM" id="Coils"/>
    </source>
</evidence>
<dbReference type="OrthoDB" id="9815244at2"/>
<dbReference type="GO" id="GO:0015159">
    <property type="term" value="F:polysaccharide transmembrane transporter activity"/>
    <property type="evidence" value="ECO:0007669"/>
    <property type="project" value="InterPro"/>
</dbReference>
<evidence type="ECO:0000256" key="1">
    <source>
        <dbReference type="ARBA" id="ARBA00022729"/>
    </source>
</evidence>
<dbReference type="InterPro" id="IPR003715">
    <property type="entry name" value="Poly_export_N"/>
</dbReference>
<feature type="domain" description="Soluble ligand binding" evidence="6">
    <location>
        <begin position="589"/>
        <end position="639"/>
    </location>
</feature>
<dbReference type="InterPro" id="IPR013783">
    <property type="entry name" value="Ig-like_fold"/>
</dbReference>
<keyword evidence="1 4" id="KW-0732">Signal</keyword>
<dbReference type="KEGG" id="gur:Gura_2236"/>
<sequence>MKKILSNSMLTLLLLLVFVPAFALTADEMKKIEEQQGMYTGAEKQGIPLGELNELKGRSTSDITKGVPSDKDKSLTEPPGNKARIFMKTEPGDGLISLSWDIKGLQQKPGDPPLKYTLFYGTESGSYDKKLDVGNVRDYKLRGLKNHQVYYIKIQGSTSIQVKQETDEAEPKAVDLVLFSREMTAIPLPTEEQGSQLEKSFARNVTTLQDNLEADPFKRDLKQFGYDFFKNSLSTGILTDNLPVGGDYIIGPGDSLRIDLWGSVQARYDATVDRNGEISLPKVGTVKVWGISYAQAKDVINKAISRYFKGYELNVTLGRLRTIQVFVVGEVESPGTYSVSSLATVINALSQAGGPSLNGSLRTIRLLRGGKVVQEIDLYDMLLGGDRSKDLRLENGDTIFVPVIGPVAAVAGEVKRPGIYELKGTTNLVQILQLAGGIAASGDTGRLQVERIEGNSARIVLDYEPKAGQMEETLAKVTIHDRDMIKVFPVFKALRHVVGLKGNVARPGEYQYKDGMRVTDIIPSYTALLPDSYLESAEISRLVSPDFHKETLSINLRKAMEGDQKENILLQEQDTIRVFSRGEMEEKPVVSINGQVLNPGTYDYYQRMTVRDLVTAAGSLKRNAYLDNAELTRIDVVHGKANSIRVDINLKKAMSGDPEQNIQLQPDDVLIVRGVVEWLDATDRFVTLKGEVRFPGIYSIAKGEKLDSVISRAGGFTDKAYLKGAKFTRKSVQESQQKRMDEVISRSEQDILKKQGELASLASSKEELEATKASLEGLMKGLEKLKLVKAEGRVVVRLVPLNELQKSPYDLEMMGGDILDIPQTPNVINVMGQVYNPTTFVHMAGGSIASYLKNAGGPTRDAEEDEMYIIKADGSVDSRQQATFGIHWDEVSKSWTFGSFMSKTMDPGDTLVVPQKLERTAWLREIKDITTILSQVALTAATVFIGLK</sequence>
<feature type="coiled-coil region" evidence="2">
    <location>
        <begin position="758"/>
        <end position="785"/>
    </location>
</feature>
<dbReference type="InterPro" id="IPR049712">
    <property type="entry name" value="Poly_export"/>
</dbReference>
<dbReference type="RefSeq" id="WP_011939115.1">
    <property type="nucleotide sequence ID" value="NC_009483.1"/>
</dbReference>
<proteinExistence type="predicted"/>
<dbReference type="EMBL" id="CP000698">
    <property type="protein sequence ID" value="ABQ26419.1"/>
    <property type="molecule type" value="Genomic_DNA"/>
</dbReference>